<dbReference type="InterPro" id="IPR009797">
    <property type="entry name" value="DUF1367"/>
</dbReference>
<comment type="caution">
    <text evidence="1">The sequence shown here is derived from an EMBL/GenBank/DDBJ whole genome shotgun (WGS) entry which is preliminary data.</text>
</comment>
<proteinExistence type="predicted"/>
<organism evidence="1 2">
    <name type="scientific">Pseudothauera nasutitermitis</name>
    <dbReference type="NCBI Taxonomy" id="2565930"/>
    <lineage>
        <taxon>Bacteria</taxon>
        <taxon>Pseudomonadati</taxon>
        <taxon>Pseudomonadota</taxon>
        <taxon>Betaproteobacteria</taxon>
        <taxon>Rhodocyclales</taxon>
        <taxon>Zoogloeaceae</taxon>
        <taxon>Pseudothauera</taxon>
    </lineage>
</organism>
<reference evidence="1 2" key="1">
    <citation type="submission" date="2019-04" db="EMBL/GenBank/DDBJ databases">
        <title>Azoarcus nasutitermitis sp. nov. isolated from termite nest.</title>
        <authorList>
            <person name="Lin S.-Y."/>
            <person name="Hameed A."/>
            <person name="Hsu Y.-H."/>
            <person name="Young C.-C."/>
        </authorList>
    </citation>
    <scope>NUCLEOTIDE SEQUENCE [LARGE SCALE GENOMIC DNA]</scope>
    <source>
        <strain evidence="1 2">CC-YHH838</strain>
    </source>
</reference>
<dbReference type="EMBL" id="SSOC01000001">
    <property type="protein sequence ID" value="THF67515.1"/>
    <property type="molecule type" value="Genomic_DNA"/>
</dbReference>
<evidence type="ECO:0000313" key="2">
    <source>
        <dbReference type="Proteomes" id="UP000308430"/>
    </source>
</evidence>
<dbReference type="AlphaFoldDB" id="A0A4S4B4L2"/>
<name>A0A4S4B4L2_9RHOO</name>
<evidence type="ECO:0000313" key="1">
    <source>
        <dbReference type="EMBL" id="THF67515.1"/>
    </source>
</evidence>
<accession>A0A4S4B4L2</accession>
<gene>
    <name evidence="1" type="ORF">E6C76_03920</name>
</gene>
<dbReference type="Proteomes" id="UP000308430">
    <property type="component" value="Unassembled WGS sequence"/>
</dbReference>
<dbReference type="Pfam" id="PF07105">
    <property type="entry name" value="DUF1367"/>
    <property type="match status" value="2"/>
</dbReference>
<dbReference type="OrthoDB" id="1442247at2"/>
<protein>
    <submittedName>
        <fullName evidence="1">DUF1367 family protein</fullName>
    </submittedName>
</protein>
<dbReference type="RefSeq" id="WP_136346921.1">
    <property type="nucleotide sequence ID" value="NZ_SSOC01000001.1"/>
</dbReference>
<sequence>MGGRLMDMVLVKTPNGALAPADEEARALIEKLKAGQGVRATIRRARNVKFHRKAFALFKLAFDVWEPVTPLEYQGLPVAKDFDRFRKDMTILAGFYKAVYNARGEVRLEAESLSFAAMDEERFETVFRAVLTVVWNRVLKAAGYATEDEVERVINELMRFDQ</sequence>
<keyword evidence="2" id="KW-1185">Reference proteome</keyword>